<evidence type="ECO:0000259" key="2">
    <source>
        <dbReference type="Pfam" id="PF08268"/>
    </source>
</evidence>
<feature type="domain" description="F-box associated beta-propeller type 3" evidence="2">
    <location>
        <begin position="64"/>
        <end position="375"/>
    </location>
</feature>
<feature type="domain" description="F-box" evidence="1">
    <location>
        <begin position="18"/>
        <end position="52"/>
    </location>
</feature>
<dbReference type="Proteomes" id="UP000030689">
    <property type="component" value="Unassembled WGS sequence"/>
</dbReference>
<evidence type="ECO:0000313" key="3">
    <source>
        <dbReference type="EMBL" id="ESQ28784.1"/>
    </source>
</evidence>
<dbReference type="InterPro" id="IPR036047">
    <property type="entry name" value="F-box-like_dom_sf"/>
</dbReference>
<accession>V4KCE6</accession>
<dbReference type="InterPro" id="IPR013187">
    <property type="entry name" value="F-box-assoc_dom_typ3"/>
</dbReference>
<reference evidence="3 4" key="1">
    <citation type="journal article" date="2013" name="Front. Plant Sci.">
        <title>The Reference Genome of the Halophytic Plant Eutrema salsugineum.</title>
        <authorList>
            <person name="Yang R."/>
            <person name="Jarvis D.E."/>
            <person name="Chen H."/>
            <person name="Beilstein M.A."/>
            <person name="Grimwood J."/>
            <person name="Jenkins J."/>
            <person name="Shu S."/>
            <person name="Prochnik S."/>
            <person name="Xin M."/>
            <person name="Ma C."/>
            <person name="Schmutz J."/>
            <person name="Wing R.A."/>
            <person name="Mitchell-Olds T."/>
            <person name="Schumaker K.S."/>
            <person name="Wang X."/>
        </authorList>
    </citation>
    <scope>NUCLEOTIDE SEQUENCE [LARGE SCALE GENOMIC DNA]</scope>
</reference>
<evidence type="ECO:0008006" key="5">
    <source>
        <dbReference type="Google" id="ProtNLM"/>
    </source>
</evidence>
<evidence type="ECO:0000259" key="1">
    <source>
        <dbReference type="Pfam" id="PF00646"/>
    </source>
</evidence>
<dbReference type="OMA" id="FTHIGKN"/>
<protein>
    <recommendedName>
        <fullName evidence="5">F-box domain-containing protein</fullName>
    </recommendedName>
</protein>
<dbReference type="EMBL" id="KI517953">
    <property type="protein sequence ID" value="ESQ28784.1"/>
    <property type="molecule type" value="Genomic_DNA"/>
</dbReference>
<keyword evidence="4" id="KW-1185">Reference proteome</keyword>
<dbReference type="InterPro" id="IPR017451">
    <property type="entry name" value="F-box-assoc_interact_dom"/>
</dbReference>
<dbReference type="STRING" id="72664.V4KCE6"/>
<dbReference type="Pfam" id="PF00646">
    <property type="entry name" value="F-box"/>
    <property type="match status" value="1"/>
</dbReference>
<gene>
    <name evidence="3" type="ORF">EUTSA_v10019545mg</name>
</gene>
<dbReference type="Gramene" id="ESQ28784">
    <property type="protein sequence ID" value="ESQ28784"/>
    <property type="gene ID" value="EUTSA_v10019545mg"/>
</dbReference>
<name>V4KCE6_EUTSA</name>
<dbReference type="NCBIfam" id="TIGR01640">
    <property type="entry name" value="F_box_assoc_1"/>
    <property type="match status" value="1"/>
</dbReference>
<dbReference type="KEGG" id="eus:EUTSA_v10019545mg"/>
<dbReference type="eggNOG" id="ENOG502SNHU">
    <property type="taxonomic scope" value="Eukaryota"/>
</dbReference>
<dbReference type="OrthoDB" id="687122at2759"/>
<sequence>MKPRSPISTDNSETILIDLIIEILWRLPVKSIARCRCVSKLWASTLASPYFTELFMTRSCARPKLLFSFRNHCELVFFSSPQIRDQDENSSLVTANLYMKFPIDDFSDISRPIHGLVCVTHLNILTNERVTVICNPSTGQSLLLPKVVTVNSLLGFDPIDKQFKVLSTTKVIYREDNSYLKHQVLTVGTGNLSWRMIECSISHHYYPSKDGICTNGVLYYVSQLGGPPKVCAIVCFDVRSENFSVINRAEDMILRMVSTLVNYMGKLGVLSNGGFEGLTRESRSLEFWVLVDAEKHEWSKHKYVLPSSWKNVVAEAKIFIVGVTSANEIVLSPRYLSNPFYVFYYNNERNTIRRVEIHGMDAFKNCGVHISLDHVEEVKLL</sequence>
<dbReference type="SUPFAM" id="SSF81383">
    <property type="entry name" value="F-box domain"/>
    <property type="match status" value="1"/>
</dbReference>
<dbReference type="PANTHER" id="PTHR31111:SF94">
    <property type="entry name" value="E3 UBIQUITIN-PROTEIN LIGASE SGIP1"/>
    <property type="match status" value="1"/>
</dbReference>
<dbReference type="PANTHER" id="PTHR31111">
    <property type="entry name" value="BNAA05G37150D PROTEIN-RELATED"/>
    <property type="match status" value="1"/>
</dbReference>
<dbReference type="Pfam" id="PF08268">
    <property type="entry name" value="FBA_3"/>
    <property type="match status" value="1"/>
</dbReference>
<dbReference type="InterPro" id="IPR001810">
    <property type="entry name" value="F-box_dom"/>
</dbReference>
<dbReference type="AlphaFoldDB" id="V4KCE6"/>
<evidence type="ECO:0000313" key="4">
    <source>
        <dbReference type="Proteomes" id="UP000030689"/>
    </source>
</evidence>
<organism evidence="3 4">
    <name type="scientific">Eutrema salsugineum</name>
    <name type="common">Saltwater cress</name>
    <name type="synonym">Sisymbrium salsugineum</name>
    <dbReference type="NCBI Taxonomy" id="72664"/>
    <lineage>
        <taxon>Eukaryota</taxon>
        <taxon>Viridiplantae</taxon>
        <taxon>Streptophyta</taxon>
        <taxon>Embryophyta</taxon>
        <taxon>Tracheophyta</taxon>
        <taxon>Spermatophyta</taxon>
        <taxon>Magnoliopsida</taxon>
        <taxon>eudicotyledons</taxon>
        <taxon>Gunneridae</taxon>
        <taxon>Pentapetalae</taxon>
        <taxon>rosids</taxon>
        <taxon>malvids</taxon>
        <taxon>Brassicales</taxon>
        <taxon>Brassicaceae</taxon>
        <taxon>Eutremeae</taxon>
        <taxon>Eutrema</taxon>
    </lineage>
</organism>
<proteinExistence type="predicted"/>